<feature type="transmembrane region" description="Helical" evidence="1">
    <location>
        <begin position="246"/>
        <end position="265"/>
    </location>
</feature>
<feature type="transmembrane region" description="Helical" evidence="1">
    <location>
        <begin position="207"/>
        <end position="226"/>
    </location>
</feature>
<reference evidence="3 4" key="1">
    <citation type="submission" date="2013-08" db="EMBL/GenBank/DDBJ databases">
        <authorList>
            <person name="Huang J."/>
            <person name="Wang G."/>
        </authorList>
    </citation>
    <scope>NUCLEOTIDE SEQUENCE [LARGE SCALE GENOMIC DNA]</scope>
    <source>
        <strain evidence="3 4">JSM 076056</strain>
    </source>
</reference>
<dbReference type="PANTHER" id="PTHR30590:SF3">
    <property type="entry name" value="HYPOTHETICAL MEMBRANE SPANNING PROTEIN"/>
    <property type="match status" value="1"/>
</dbReference>
<feature type="transmembrane region" description="Helical" evidence="1">
    <location>
        <begin position="62"/>
        <end position="82"/>
    </location>
</feature>
<organism evidence="3 4">
    <name type="scientific">Pontibacillus halophilus JSM 076056 = DSM 19796</name>
    <dbReference type="NCBI Taxonomy" id="1385510"/>
    <lineage>
        <taxon>Bacteria</taxon>
        <taxon>Bacillati</taxon>
        <taxon>Bacillota</taxon>
        <taxon>Bacilli</taxon>
        <taxon>Bacillales</taxon>
        <taxon>Bacillaceae</taxon>
        <taxon>Pontibacillus</taxon>
    </lineage>
</organism>
<feature type="transmembrane region" description="Helical" evidence="1">
    <location>
        <begin position="277"/>
        <end position="296"/>
    </location>
</feature>
<dbReference type="PANTHER" id="PTHR30590">
    <property type="entry name" value="INNER MEMBRANE PROTEIN"/>
    <property type="match status" value="1"/>
</dbReference>
<evidence type="ECO:0000313" key="4">
    <source>
        <dbReference type="Proteomes" id="UP000030528"/>
    </source>
</evidence>
<dbReference type="eggNOG" id="COG2311">
    <property type="taxonomic scope" value="Bacteria"/>
</dbReference>
<feature type="transmembrane region" description="Helical" evidence="1">
    <location>
        <begin position="342"/>
        <end position="363"/>
    </location>
</feature>
<dbReference type="OrthoDB" id="9807744at2"/>
<keyword evidence="1" id="KW-0812">Transmembrane</keyword>
<gene>
    <name evidence="3" type="ORF">N781_15080</name>
</gene>
<dbReference type="InterPro" id="IPR007349">
    <property type="entry name" value="DUF418"/>
</dbReference>
<dbReference type="STRING" id="1385510.GCA_000425205_01840"/>
<protein>
    <recommendedName>
        <fullName evidence="2">DUF418 domain-containing protein</fullName>
    </recommendedName>
</protein>
<dbReference type="Pfam" id="PF04235">
    <property type="entry name" value="DUF418"/>
    <property type="match status" value="1"/>
</dbReference>
<feature type="domain" description="DUF418" evidence="2">
    <location>
        <begin position="227"/>
        <end position="381"/>
    </location>
</feature>
<feature type="transmembrane region" description="Helical" evidence="1">
    <location>
        <begin position="21"/>
        <end position="42"/>
    </location>
</feature>
<dbReference type="InterPro" id="IPR052529">
    <property type="entry name" value="Bact_Transport_Assoc"/>
</dbReference>
<keyword evidence="4" id="KW-1185">Reference proteome</keyword>
<dbReference type="RefSeq" id="WP_026800243.1">
    <property type="nucleotide sequence ID" value="NZ_AULI01000007.1"/>
</dbReference>
<dbReference type="Proteomes" id="UP000030528">
    <property type="component" value="Unassembled WGS sequence"/>
</dbReference>
<dbReference type="EMBL" id="AVPE01000005">
    <property type="protein sequence ID" value="KGX92642.1"/>
    <property type="molecule type" value="Genomic_DNA"/>
</dbReference>
<evidence type="ECO:0000313" key="3">
    <source>
        <dbReference type="EMBL" id="KGX92642.1"/>
    </source>
</evidence>
<comment type="caution">
    <text evidence="3">The sequence shown here is derived from an EMBL/GenBank/DDBJ whole genome shotgun (WGS) entry which is preliminary data.</text>
</comment>
<feature type="transmembrane region" description="Helical" evidence="1">
    <location>
        <begin position="103"/>
        <end position="136"/>
    </location>
</feature>
<sequence length="402" mass="45787">MKTTPLASQKRLPWIDAARGFAIFGIFMVNMPSIVAPFFLYGGGASYFDSTTDEAVQNLVDLLFQASFYTLFSFLFGFGLQLMKDRLSDKGIAYRKVLLRRQLILIGFGIIHAFFIWHGDILLSYGVLGLLLFLFYERKDKVLIWTAILVLGFMSALNTLGLYLIRSQLPFVSESGIEQSFAAYGEGGIGAAWQQNVNDWLVGNGSVGQWVNLALTLVPMFLIGMFFARKRLFHEVGEHRRTLWKIWWFTLVLFVAFKGVPFLFGNPIWFQYYAQDLIGGSASAIFYATSIVLLYQTRAKKGLVWFTYVGKLSLTNYILQSVLAVGLAYNIGFGLYGELTPLMSAGVVVVIYMLQVLGSWWWVHRYHFGPLEWVWRTLTYGSRPKMARQRVEMTTNYTEKGK</sequence>
<keyword evidence="1" id="KW-1133">Transmembrane helix</keyword>
<keyword evidence="1" id="KW-0472">Membrane</keyword>
<dbReference type="AlphaFoldDB" id="A0A0A5I9Y3"/>
<name>A0A0A5I9Y3_9BACI</name>
<evidence type="ECO:0000259" key="2">
    <source>
        <dbReference type="Pfam" id="PF04235"/>
    </source>
</evidence>
<evidence type="ECO:0000256" key="1">
    <source>
        <dbReference type="SAM" id="Phobius"/>
    </source>
</evidence>
<proteinExistence type="predicted"/>
<feature type="transmembrane region" description="Helical" evidence="1">
    <location>
        <begin position="142"/>
        <end position="165"/>
    </location>
</feature>
<accession>A0A0A5I9Y3</accession>